<sequence>MKRGQRTSPNTMDYSSAVNFTEYTVCAQKTAIEKLPYKTQSAAAEKGEFSMLCRLFHSKGSRGDSIIKGKRWKETIALSTPTQRLLGS</sequence>
<dbReference type="EMBL" id="BMAW01106980">
    <property type="protein sequence ID" value="GFT26990.1"/>
    <property type="molecule type" value="Genomic_DNA"/>
</dbReference>
<protein>
    <submittedName>
        <fullName evidence="1">Uncharacterized protein</fullName>
    </submittedName>
</protein>
<evidence type="ECO:0000313" key="3">
    <source>
        <dbReference type="EMBL" id="GFU30817.1"/>
    </source>
</evidence>
<evidence type="ECO:0000313" key="5">
    <source>
        <dbReference type="Proteomes" id="UP000887013"/>
    </source>
</evidence>
<evidence type="ECO:0000313" key="4">
    <source>
        <dbReference type="EMBL" id="GFU46538.1"/>
    </source>
</evidence>
<dbReference type="EMBL" id="BMAW01086231">
    <property type="protein sequence ID" value="GFU46538.1"/>
    <property type="molecule type" value="Genomic_DNA"/>
</dbReference>
<dbReference type="Proteomes" id="UP000887013">
    <property type="component" value="Unassembled WGS sequence"/>
</dbReference>
<name>A0A8X6MT12_NEPPI</name>
<gene>
    <name evidence="4" type="ORF">NPIL_23741</name>
    <name evidence="1" type="ORF">NPIL_384231</name>
    <name evidence="2" type="ORF">NPIL_525101</name>
    <name evidence="3" type="ORF">NPIL_639961</name>
</gene>
<comment type="caution">
    <text evidence="1">The sequence shown here is derived from an EMBL/GenBank/DDBJ whole genome shotgun (WGS) entry which is preliminary data.</text>
</comment>
<dbReference type="EMBL" id="BMAW01129529">
    <property type="protein sequence ID" value="GFU30817.1"/>
    <property type="molecule type" value="Genomic_DNA"/>
</dbReference>
<evidence type="ECO:0000313" key="2">
    <source>
        <dbReference type="EMBL" id="GFT26990.1"/>
    </source>
</evidence>
<dbReference type="EMBL" id="BMAW01002009">
    <property type="protein sequence ID" value="GFS76594.1"/>
    <property type="molecule type" value="Genomic_DNA"/>
</dbReference>
<proteinExistence type="predicted"/>
<reference evidence="1" key="1">
    <citation type="submission" date="2020-08" db="EMBL/GenBank/DDBJ databases">
        <title>Multicomponent nature underlies the extraordinary mechanical properties of spider dragline silk.</title>
        <authorList>
            <person name="Kono N."/>
            <person name="Nakamura H."/>
            <person name="Mori M."/>
            <person name="Yoshida Y."/>
            <person name="Ohtoshi R."/>
            <person name="Malay A.D."/>
            <person name="Moran D.A.P."/>
            <person name="Tomita M."/>
            <person name="Numata K."/>
            <person name="Arakawa K."/>
        </authorList>
    </citation>
    <scope>NUCLEOTIDE SEQUENCE</scope>
</reference>
<evidence type="ECO:0000313" key="1">
    <source>
        <dbReference type="EMBL" id="GFS76594.1"/>
    </source>
</evidence>
<accession>A0A8X6MT12</accession>
<dbReference type="AlphaFoldDB" id="A0A8X6MT12"/>
<keyword evidence="5" id="KW-1185">Reference proteome</keyword>
<organism evidence="1 5">
    <name type="scientific">Nephila pilipes</name>
    <name type="common">Giant wood spider</name>
    <name type="synonym">Nephila maculata</name>
    <dbReference type="NCBI Taxonomy" id="299642"/>
    <lineage>
        <taxon>Eukaryota</taxon>
        <taxon>Metazoa</taxon>
        <taxon>Ecdysozoa</taxon>
        <taxon>Arthropoda</taxon>
        <taxon>Chelicerata</taxon>
        <taxon>Arachnida</taxon>
        <taxon>Araneae</taxon>
        <taxon>Araneomorphae</taxon>
        <taxon>Entelegynae</taxon>
        <taxon>Araneoidea</taxon>
        <taxon>Nephilidae</taxon>
        <taxon>Nephila</taxon>
    </lineage>
</organism>